<protein>
    <submittedName>
        <fullName evidence="1">Uncharacterized protein</fullName>
    </submittedName>
</protein>
<dbReference type="EMBL" id="CP006868">
    <property type="protein sequence ID" value="UXD22041.1"/>
    <property type="molecule type" value="Genomic_DNA"/>
</dbReference>
<name>A0A977KAJ3_9CREN</name>
<gene>
    <name evidence="1" type="ORF">IPA_01115</name>
</gene>
<proteinExistence type="predicted"/>
<evidence type="ECO:0000313" key="2">
    <source>
        <dbReference type="Proteomes" id="UP001063698"/>
    </source>
</evidence>
<dbReference type="AlphaFoldDB" id="A0A977KAJ3"/>
<dbReference type="KEGG" id="ipc:IPA_01115"/>
<accession>A0A977KAJ3</accession>
<evidence type="ECO:0000313" key="1">
    <source>
        <dbReference type="EMBL" id="UXD22041.1"/>
    </source>
</evidence>
<reference evidence="1" key="1">
    <citation type="submission" date="2013-11" db="EMBL/GenBank/DDBJ databases">
        <title>Comparative genomics of Ignicoccus.</title>
        <authorList>
            <person name="Podar M."/>
        </authorList>
    </citation>
    <scope>NUCLEOTIDE SEQUENCE</scope>
    <source>
        <strain evidence="1">DSM 13166</strain>
    </source>
</reference>
<sequence>MALLKVGGNEMEIEVVKLGRKTLAVTKEGEVIGEVELKDGRVFLKAINPMASLLA</sequence>
<dbReference type="Proteomes" id="UP001063698">
    <property type="component" value="Chromosome"/>
</dbReference>
<organism evidence="1 2">
    <name type="scientific">Ignicoccus pacificus DSM 13166</name>
    <dbReference type="NCBI Taxonomy" id="940294"/>
    <lineage>
        <taxon>Archaea</taxon>
        <taxon>Thermoproteota</taxon>
        <taxon>Thermoprotei</taxon>
        <taxon>Desulfurococcales</taxon>
        <taxon>Desulfurococcaceae</taxon>
        <taxon>Ignicoccus</taxon>
    </lineage>
</organism>
<keyword evidence="2" id="KW-1185">Reference proteome</keyword>